<dbReference type="SUPFAM" id="SSF49562">
    <property type="entry name" value="C2 domain (Calcium/lipid-binding domain, CaLB)"/>
    <property type="match status" value="1"/>
</dbReference>
<evidence type="ECO:0000256" key="1">
    <source>
        <dbReference type="SAM" id="MobiDB-lite"/>
    </source>
</evidence>
<dbReference type="PANTHER" id="PTHR32246">
    <property type="entry name" value="INGRESSION PROTEIN FIC1"/>
    <property type="match status" value="1"/>
</dbReference>
<dbReference type="SMART" id="SM00239">
    <property type="entry name" value="C2"/>
    <property type="match status" value="1"/>
</dbReference>
<dbReference type="AlphaFoldDB" id="A0AAV3S084"/>
<dbReference type="GO" id="GO:0006952">
    <property type="term" value="P:defense response"/>
    <property type="evidence" value="ECO:0007669"/>
    <property type="project" value="InterPro"/>
</dbReference>
<dbReference type="InterPro" id="IPR044750">
    <property type="entry name" value="C2_SRC2/BAP"/>
</dbReference>
<reference evidence="3 4" key="1">
    <citation type="submission" date="2024-01" db="EMBL/GenBank/DDBJ databases">
        <title>The complete chloroplast genome sequence of Lithospermum erythrorhizon: insights into the phylogenetic relationship among Boraginaceae species and the maternal lineages of purple gromwells.</title>
        <authorList>
            <person name="Okada T."/>
            <person name="Watanabe K."/>
        </authorList>
    </citation>
    <scope>NUCLEOTIDE SEQUENCE [LARGE SCALE GENOMIC DNA]</scope>
</reference>
<dbReference type="PANTHER" id="PTHR32246:SF173">
    <property type="entry name" value="C2 DOMAIN-CONTAINING PROTEIN"/>
    <property type="match status" value="1"/>
</dbReference>
<dbReference type="Gene3D" id="2.60.40.150">
    <property type="entry name" value="C2 domain"/>
    <property type="match status" value="1"/>
</dbReference>
<dbReference type="Proteomes" id="UP001454036">
    <property type="component" value="Unassembled WGS sequence"/>
</dbReference>
<evidence type="ECO:0000259" key="2">
    <source>
        <dbReference type="PROSITE" id="PS50004"/>
    </source>
</evidence>
<dbReference type="EMBL" id="BAABME010013989">
    <property type="protein sequence ID" value="GAA0186743.1"/>
    <property type="molecule type" value="Genomic_DNA"/>
</dbReference>
<gene>
    <name evidence="3" type="ORF">LIER_34031</name>
</gene>
<proteinExistence type="predicted"/>
<feature type="region of interest" description="Disordered" evidence="1">
    <location>
        <begin position="250"/>
        <end position="278"/>
    </location>
</feature>
<organism evidence="3 4">
    <name type="scientific">Lithospermum erythrorhizon</name>
    <name type="common">Purple gromwell</name>
    <name type="synonym">Lithospermum officinale var. erythrorhizon</name>
    <dbReference type="NCBI Taxonomy" id="34254"/>
    <lineage>
        <taxon>Eukaryota</taxon>
        <taxon>Viridiplantae</taxon>
        <taxon>Streptophyta</taxon>
        <taxon>Embryophyta</taxon>
        <taxon>Tracheophyta</taxon>
        <taxon>Spermatophyta</taxon>
        <taxon>Magnoliopsida</taxon>
        <taxon>eudicotyledons</taxon>
        <taxon>Gunneridae</taxon>
        <taxon>Pentapetalae</taxon>
        <taxon>asterids</taxon>
        <taxon>lamiids</taxon>
        <taxon>Boraginales</taxon>
        <taxon>Boraginaceae</taxon>
        <taxon>Boraginoideae</taxon>
        <taxon>Lithospermeae</taxon>
        <taxon>Lithospermum</taxon>
    </lineage>
</organism>
<dbReference type="InterPro" id="IPR000008">
    <property type="entry name" value="C2_dom"/>
</dbReference>
<comment type="caution">
    <text evidence="3">The sequence shown here is derived from an EMBL/GenBank/DDBJ whole genome shotgun (WGS) entry which is preliminary data.</text>
</comment>
<dbReference type="PROSITE" id="PS50004">
    <property type="entry name" value="C2"/>
    <property type="match status" value="1"/>
</dbReference>
<evidence type="ECO:0000313" key="3">
    <source>
        <dbReference type="EMBL" id="GAA0186743.1"/>
    </source>
</evidence>
<dbReference type="CDD" id="cd04051">
    <property type="entry name" value="C2_SRC2_like"/>
    <property type="match status" value="1"/>
</dbReference>
<keyword evidence="4" id="KW-1185">Reference proteome</keyword>
<accession>A0AAV3S084</accession>
<evidence type="ECO:0000313" key="4">
    <source>
        <dbReference type="Proteomes" id="UP001454036"/>
    </source>
</evidence>
<dbReference type="Pfam" id="PF00168">
    <property type="entry name" value="C2"/>
    <property type="match status" value="1"/>
</dbReference>
<feature type="compositionally biased region" description="Pro residues" evidence="1">
    <location>
        <begin position="205"/>
        <end position="238"/>
    </location>
</feature>
<feature type="region of interest" description="Disordered" evidence="1">
    <location>
        <begin position="189"/>
        <end position="238"/>
    </location>
</feature>
<sequence length="325" mass="34168">MEYRNLELTLVSAEGLKDINLVGKMDLYAVAYLVGNPKTKQKTGVDKNCGTTPRWNHKMKFTLDERSISSPPGLTLFVQIMAEKFGPDKDVGEVSLNILELFESAKSTNKEGEEGGENEKVIADYQIKGKGKGTLKISYTFGEIFSQDVKSKKIDEPAIAYPPGGGYGQAGSSMPPQHMGYPPNQGYPMGGIPSGYPPSQGYPIGGPPPPQPGYPNQPPQGYPGYGAPPPHGYGAPPPHGYGGGYYPAPGGYGPPPQQPYGYADHNQHAKQKKKKSGMGGMGMGIGAGLLGGLLIGDMIGDVGEAAAYADGYGDAMGDVGGGFDF</sequence>
<protein>
    <recommendedName>
        <fullName evidence="2">C2 domain-containing protein</fullName>
    </recommendedName>
</protein>
<feature type="domain" description="C2" evidence="2">
    <location>
        <begin position="1"/>
        <end position="112"/>
    </location>
</feature>
<name>A0AAV3S084_LITER</name>
<dbReference type="InterPro" id="IPR035892">
    <property type="entry name" value="C2_domain_sf"/>
</dbReference>